<dbReference type="Proteomes" id="UP000757103">
    <property type="component" value="Unassembled WGS sequence"/>
</dbReference>
<dbReference type="EMBL" id="DYUD01000023">
    <property type="protein sequence ID" value="HJG89198.1"/>
    <property type="molecule type" value="Genomic_DNA"/>
</dbReference>
<dbReference type="InterPro" id="IPR036097">
    <property type="entry name" value="HisK_dim/P_sf"/>
</dbReference>
<dbReference type="GO" id="GO:0000155">
    <property type="term" value="F:phosphorelay sensor kinase activity"/>
    <property type="evidence" value="ECO:0007669"/>
    <property type="project" value="InterPro"/>
</dbReference>
<dbReference type="InterPro" id="IPR036890">
    <property type="entry name" value="HATPase_C_sf"/>
</dbReference>
<dbReference type="PROSITE" id="PS50110">
    <property type="entry name" value="RESPONSE_REGULATORY"/>
    <property type="match status" value="1"/>
</dbReference>
<feature type="domain" description="Response regulatory" evidence="15">
    <location>
        <begin position="528"/>
        <end position="645"/>
    </location>
</feature>
<keyword evidence="5 12" id="KW-0597">Phosphoprotein</keyword>
<keyword evidence="7" id="KW-0547">Nucleotide-binding</keyword>
<dbReference type="SUPFAM" id="SSF55874">
    <property type="entry name" value="ATPase domain of HSP90 chaperone/DNA topoisomerase II/histidine kinase"/>
    <property type="match status" value="1"/>
</dbReference>
<dbReference type="InterPro" id="IPR003661">
    <property type="entry name" value="HisK_dim/P_dom"/>
</dbReference>
<keyword evidence="6" id="KW-0808">Transferase</keyword>
<dbReference type="CDD" id="cd00082">
    <property type="entry name" value="HisKA"/>
    <property type="match status" value="1"/>
</dbReference>
<evidence type="ECO:0000259" key="14">
    <source>
        <dbReference type="PROSITE" id="PS50109"/>
    </source>
</evidence>
<dbReference type="SUPFAM" id="SSF47226">
    <property type="entry name" value="Histidine-containing phosphotransfer domain, HPT domain"/>
    <property type="match status" value="1"/>
</dbReference>
<proteinExistence type="predicted"/>
<keyword evidence="13" id="KW-0812">Transmembrane</keyword>
<dbReference type="Pfam" id="PF00072">
    <property type="entry name" value="Response_reg"/>
    <property type="match status" value="1"/>
</dbReference>
<evidence type="ECO:0000256" key="11">
    <source>
        <dbReference type="ARBA" id="ARBA00023136"/>
    </source>
</evidence>
<name>A0A921SV22_9BACT</name>
<evidence type="ECO:0000259" key="15">
    <source>
        <dbReference type="PROSITE" id="PS50110"/>
    </source>
</evidence>
<gene>
    <name evidence="16" type="ORF">K8U91_06990</name>
</gene>
<dbReference type="InterPro" id="IPR003594">
    <property type="entry name" value="HATPase_dom"/>
</dbReference>
<feature type="modified residue" description="4-aspartylphosphate" evidence="12">
    <location>
        <position position="577"/>
    </location>
</feature>
<dbReference type="PRINTS" id="PR00344">
    <property type="entry name" value="BCTRLSENSOR"/>
</dbReference>
<dbReference type="InterPro" id="IPR036641">
    <property type="entry name" value="HPT_dom_sf"/>
</dbReference>
<dbReference type="Pfam" id="PF02518">
    <property type="entry name" value="HATPase_c"/>
    <property type="match status" value="1"/>
</dbReference>
<dbReference type="PANTHER" id="PTHR43047:SF72">
    <property type="entry name" value="OSMOSENSING HISTIDINE PROTEIN KINASE SLN1"/>
    <property type="match status" value="1"/>
</dbReference>
<dbReference type="PROSITE" id="PS50109">
    <property type="entry name" value="HIS_KIN"/>
    <property type="match status" value="1"/>
</dbReference>
<evidence type="ECO:0000256" key="2">
    <source>
        <dbReference type="ARBA" id="ARBA00004236"/>
    </source>
</evidence>
<evidence type="ECO:0000256" key="4">
    <source>
        <dbReference type="ARBA" id="ARBA00022475"/>
    </source>
</evidence>
<evidence type="ECO:0000256" key="1">
    <source>
        <dbReference type="ARBA" id="ARBA00000085"/>
    </source>
</evidence>
<dbReference type="EC" id="2.7.13.3" evidence="3"/>
<feature type="transmembrane region" description="Helical" evidence="13">
    <location>
        <begin position="7"/>
        <end position="26"/>
    </location>
</feature>
<keyword evidence="4" id="KW-1003">Cell membrane</keyword>
<evidence type="ECO:0000256" key="7">
    <source>
        <dbReference type="ARBA" id="ARBA00022741"/>
    </source>
</evidence>
<evidence type="ECO:0000256" key="6">
    <source>
        <dbReference type="ARBA" id="ARBA00022679"/>
    </source>
</evidence>
<evidence type="ECO:0000256" key="12">
    <source>
        <dbReference type="PROSITE-ProRule" id="PRU00169"/>
    </source>
</evidence>
<dbReference type="PANTHER" id="PTHR43047">
    <property type="entry name" value="TWO-COMPONENT HISTIDINE PROTEIN KINASE"/>
    <property type="match status" value="1"/>
</dbReference>
<dbReference type="SMART" id="SM00388">
    <property type="entry name" value="HisKA"/>
    <property type="match status" value="1"/>
</dbReference>
<evidence type="ECO:0000313" key="16">
    <source>
        <dbReference type="EMBL" id="HJG89198.1"/>
    </source>
</evidence>
<sequence>MKIQRKLALGYAIIVALIGGIVYTYLHEWRQMNRLEREVKEIHRLRQNVHEAYVHMLDLTMFGETILEWEEADTALYRAKRMEVDSILCEFKNYYSGERIDSLRHLMAEKEIQLFNISQLFEKQVELGEELAERVPVIAYESTQEPPKKKGGFLGLFKKKEKTPPQSTTSTKLYTLNRDVIRKQSEQSRQLSETADSLAQRNLNINQRLKSLIAAMDERVTTDLQEREQQIIETRERTKVCLGGITAFIFLALLLSYIVIMRDYGRKERGRRKLEASNRKNAELLEMRNKIIMTISHDIRGPLNGISGNAELAMDMRDKKRRNHKLRNITILCKHVLHLVNNLLDVYRLDEAKETPNPVPFHLSESLERIADSVSHLIKEKGLQFKHRNTNTNVTVKGDKDKIERIINNLITNAVKFTSEGNVCFKASYENGWLTMKVSDTGVGISEDMMKRIYVPFERATNENNADGYGLGLPITKGLVTLLGGTIEVESKQGAGTIFIVKLPLPVTDESVEEETVMDDISHHLPGSVITIDDDTLQLEVIKEMLERNGVSCKTCINAKELFEEIRNKDYDLVLTDIQMPDTNGYRVLELLRKSRIGNSRTVPVVAMTAREDGDRQALLDAGFDGCIFKPFSMVDLLQHLASVVKEREQNESADFSGLLAEVTDKRKVLRLLLESCEKDMTDLKIAMTTEKVESMRNVVHRMMPMWEMLSMEKTLLAYRKALKEQDNDIQALLVHTGQIITHIERLMEDARKEIERIADEETDTDSRG</sequence>
<accession>A0A921SV22</accession>
<evidence type="ECO:0000256" key="9">
    <source>
        <dbReference type="ARBA" id="ARBA00022840"/>
    </source>
</evidence>
<dbReference type="InterPro" id="IPR011006">
    <property type="entry name" value="CheY-like_superfamily"/>
</dbReference>
<dbReference type="AlphaFoldDB" id="A0A921SV22"/>
<dbReference type="InterPro" id="IPR001789">
    <property type="entry name" value="Sig_transdc_resp-reg_receiver"/>
</dbReference>
<dbReference type="CDD" id="cd17546">
    <property type="entry name" value="REC_hyHK_CKI1_RcsC-like"/>
    <property type="match status" value="1"/>
</dbReference>
<organism evidence="16 17">
    <name type="scientific">Barnesiella viscericola</name>
    <dbReference type="NCBI Taxonomy" id="397865"/>
    <lineage>
        <taxon>Bacteria</taxon>
        <taxon>Pseudomonadati</taxon>
        <taxon>Bacteroidota</taxon>
        <taxon>Bacteroidia</taxon>
        <taxon>Bacteroidales</taxon>
        <taxon>Barnesiellaceae</taxon>
        <taxon>Barnesiella</taxon>
    </lineage>
</organism>
<feature type="transmembrane region" description="Helical" evidence="13">
    <location>
        <begin position="242"/>
        <end position="261"/>
    </location>
</feature>
<dbReference type="Gene3D" id="1.10.287.130">
    <property type="match status" value="1"/>
</dbReference>
<evidence type="ECO:0000256" key="8">
    <source>
        <dbReference type="ARBA" id="ARBA00022777"/>
    </source>
</evidence>
<dbReference type="InterPro" id="IPR005467">
    <property type="entry name" value="His_kinase_dom"/>
</dbReference>
<evidence type="ECO:0000313" key="17">
    <source>
        <dbReference type="Proteomes" id="UP000757103"/>
    </source>
</evidence>
<keyword evidence="8" id="KW-0418">Kinase</keyword>
<comment type="subcellular location">
    <subcellularLocation>
        <location evidence="2">Cell membrane</location>
    </subcellularLocation>
</comment>
<dbReference type="GO" id="GO:0009927">
    <property type="term" value="F:histidine phosphotransfer kinase activity"/>
    <property type="evidence" value="ECO:0007669"/>
    <property type="project" value="TreeGrafter"/>
</dbReference>
<dbReference type="FunFam" id="3.30.565.10:FF:000023">
    <property type="entry name" value="PAS domain-containing sensor histidine kinase"/>
    <property type="match status" value="1"/>
</dbReference>
<keyword evidence="11 13" id="KW-0472">Membrane</keyword>
<reference evidence="16" key="2">
    <citation type="submission" date="2021-09" db="EMBL/GenBank/DDBJ databases">
        <authorList>
            <person name="Gilroy R."/>
        </authorList>
    </citation>
    <scope>NUCLEOTIDE SEQUENCE</scope>
    <source>
        <strain evidence="16">CHK121-7720</strain>
    </source>
</reference>
<dbReference type="GO" id="GO:0005524">
    <property type="term" value="F:ATP binding"/>
    <property type="evidence" value="ECO:0007669"/>
    <property type="project" value="UniProtKB-KW"/>
</dbReference>
<evidence type="ECO:0000256" key="5">
    <source>
        <dbReference type="ARBA" id="ARBA00022553"/>
    </source>
</evidence>
<dbReference type="SUPFAM" id="SSF47384">
    <property type="entry name" value="Homodimeric domain of signal transducing histidine kinase"/>
    <property type="match status" value="1"/>
</dbReference>
<dbReference type="SUPFAM" id="SSF52172">
    <property type="entry name" value="CheY-like"/>
    <property type="match status" value="1"/>
</dbReference>
<keyword evidence="13" id="KW-1133">Transmembrane helix</keyword>
<dbReference type="InterPro" id="IPR004358">
    <property type="entry name" value="Sig_transdc_His_kin-like_C"/>
</dbReference>
<dbReference type="Gene3D" id="3.30.565.10">
    <property type="entry name" value="Histidine kinase-like ATPase, C-terminal domain"/>
    <property type="match status" value="1"/>
</dbReference>
<keyword evidence="10" id="KW-0902">Two-component regulatory system</keyword>
<reference evidence="16" key="1">
    <citation type="journal article" date="2021" name="PeerJ">
        <title>Extensive microbial diversity within the chicken gut microbiome revealed by metagenomics and culture.</title>
        <authorList>
            <person name="Gilroy R."/>
            <person name="Ravi A."/>
            <person name="Getino M."/>
            <person name="Pursley I."/>
            <person name="Horton D.L."/>
            <person name="Alikhan N.F."/>
            <person name="Baker D."/>
            <person name="Gharbi K."/>
            <person name="Hall N."/>
            <person name="Watson M."/>
            <person name="Adriaenssens E.M."/>
            <person name="Foster-Nyarko E."/>
            <person name="Jarju S."/>
            <person name="Secka A."/>
            <person name="Antonio M."/>
            <person name="Oren A."/>
            <person name="Chaudhuri R.R."/>
            <person name="La Ragione R."/>
            <person name="Hildebrand F."/>
            <person name="Pallen M.J."/>
        </authorList>
    </citation>
    <scope>NUCLEOTIDE SEQUENCE</scope>
    <source>
        <strain evidence="16">CHK121-7720</strain>
    </source>
</reference>
<dbReference type="Gene3D" id="3.40.50.2300">
    <property type="match status" value="1"/>
</dbReference>
<comment type="caution">
    <text evidence="16">The sequence shown here is derived from an EMBL/GenBank/DDBJ whole genome shotgun (WGS) entry which is preliminary data.</text>
</comment>
<feature type="domain" description="Histidine kinase" evidence="14">
    <location>
        <begin position="294"/>
        <end position="507"/>
    </location>
</feature>
<protein>
    <recommendedName>
        <fullName evidence="3">histidine kinase</fullName>
        <ecNumber evidence="3">2.7.13.3</ecNumber>
    </recommendedName>
</protein>
<dbReference type="SMART" id="SM00448">
    <property type="entry name" value="REC"/>
    <property type="match status" value="1"/>
</dbReference>
<dbReference type="GO" id="GO:0005886">
    <property type="term" value="C:plasma membrane"/>
    <property type="evidence" value="ECO:0007669"/>
    <property type="project" value="UniProtKB-SubCell"/>
</dbReference>
<dbReference type="SMART" id="SM00387">
    <property type="entry name" value="HATPase_c"/>
    <property type="match status" value="1"/>
</dbReference>
<evidence type="ECO:0000256" key="3">
    <source>
        <dbReference type="ARBA" id="ARBA00012438"/>
    </source>
</evidence>
<evidence type="ECO:0000256" key="10">
    <source>
        <dbReference type="ARBA" id="ARBA00023012"/>
    </source>
</evidence>
<comment type="catalytic activity">
    <reaction evidence="1">
        <text>ATP + protein L-histidine = ADP + protein N-phospho-L-histidine.</text>
        <dbReference type="EC" id="2.7.13.3"/>
    </reaction>
</comment>
<dbReference type="Pfam" id="PF00512">
    <property type="entry name" value="HisKA"/>
    <property type="match status" value="1"/>
</dbReference>
<dbReference type="RefSeq" id="WP_273306239.1">
    <property type="nucleotide sequence ID" value="NZ_DYUD01000023.1"/>
</dbReference>
<evidence type="ECO:0000256" key="13">
    <source>
        <dbReference type="SAM" id="Phobius"/>
    </source>
</evidence>
<keyword evidence="9" id="KW-0067">ATP-binding</keyword>